<dbReference type="PANTHER" id="PTHR33121">
    <property type="entry name" value="CYCLIC DI-GMP PHOSPHODIESTERASE PDEF"/>
    <property type="match status" value="1"/>
</dbReference>
<dbReference type="EMBL" id="JABVCQ010000006">
    <property type="protein sequence ID" value="MBB1125320.1"/>
    <property type="molecule type" value="Genomic_DNA"/>
</dbReference>
<dbReference type="InterPro" id="IPR043128">
    <property type="entry name" value="Rev_trsase/Diguanyl_cyclase"/>
</dbReference>
<evidence type="ECO:0000256" key="2">
    <source>
        <dbReference type="SAM" id="Phobius"/>
    </source>
</evidence>
<dbReference type="InterPro" id="IPR035919">
    <property type="entry name" value="EAL_sf"/>
</dbReference>
<dbReference type="GO" id="GO:0007165">
    <property type="term" value="P:signal transduction"/>
    <property type="evidence" value="ECO:0007669"/>
    <property type="project" value="InterPro"/>
</dbReference>
<organism evidence="6 7">
    <name type="scientific">Thiospirillum jenense</name>
    <dbReference type="NCBI Taxonomy" id="1653858"/>
    <lineage>
        <taxon>Bacteria</taxon>
        <taxon>Pseudomonadati</taxon>
        <taxon>Pseudomonadota</taxon>
        <taxon>Gammaproteobacteria</taxon>
        <taxon>Chromatiales</taxon>
        <taxon>Chromatiaceae</taxon>
        <taxon>Thiospirillum</taxon>
    </lineage>
</organism>
<feature type="transmembrane region" description="Helical" evidence="2">
    <location>
        <begin position="153"/>
        <end position="175"/>
    </location>
</feature>
<evidence type="ECO:0000313" key="7">
    <source>
        <dbReference type="Proteomes" id="UP000548632"/>
    </source>
</evidence>
<dbReference type="SUPFAM" id="SSF55073">
    <property type="entry name" value="Nucleotide cyclase"/>
    <property type="match status" value="1"/>
</dbReference>
<feature type="transmembrane region" description="Helical" evidence="2">
    <location>
        <begin position="6"/>
        <end position="25"/>
    </location>
</feature>
<accession>A0A839HAI0</accession>
<keyword evidence="2" id="KW-1133">Transmembrane helix</keyword>
<keyword evidence="7" id="KW-1185">Reference proteome</keyword>
<dbReference type="InterPro" id="IPR029787">
    <property type="entry name" value="Nucleotide_cyclase"/>
</dbReference>
<evidence type="ECO:0000256" key="1">
    <source>
        <dbReference type="SAM" id="Coils"/>
    </source>
</evidence>
<gene>
    <name evidence="6" type="ORF">HUK38_03625</name>
</gene>
<dbReference type="SMART" id="SM00052">
    <property type="entry name" value="EAL"/>
    <property type="match status" value="1"/>
</dbReference>
<evidence type="ECO:0000259" key="3">
    <source>
        <dbReference type="PROSITE" id="PS50883"/>
    </source>
</evidence>
<dbReference type="PANTHER" id="PTHR33121:SF79">
    <property type="entry name" value="CYCLIC DI-GMP PHOSPHODIESTERASE PDED-RELATED"/>
    <property type="match status" value="1"/>
</dbReference>
<dbReference type="Gene3D" id="3.30.110.200">
    <property type="match status" value="1"/>
</dbReference>
<reference evidence="6 7" key="1">
    <citation type="journal article" date="2020" name="Arch. Microbiol.">
        <title>The genome sequence of the giant phototrophic gammaproteobacterium Thiospirillum jenense gives insight into its physiological properties and phylogenetic relationships.</title>
        <authorList>
            <person name="Imhoff J.F."/>
            <person name="Meyer T.E."/>
            <person name="Kyndt J.A."/>
        </authorList>
    </citation>
    <scope>NUCLEOTIDE SEQUENCE [LARGE SCALE GENOMIC DNA]</scope>
    <source>
        <strain evidence="6 7">DSM 216</strain>
    </source>
</reference>
<feature type="domain" description="GGDEF" evidence="5">
    <location>
        <begin position="263"/>
        <end position="395"/>
    </location>
</feature>
<dbReference type="PROSITE" id="PS50887">
    <property type="entry name" value="GGDEF"/>
    <property type="match status" value="1"/>
</dbReference>
<dbReference type="InterPro" id="IPR001633">
    <property type="entry name" value="EAL_dom"/>
</dbReference>
<dbReference type="PROSITE" id="PS50885">
    <property type="entry name" value="HAMP"/>
    <property type="match status" value="1"/>
</dbReference>
<dbReference type="GO" id="GO:0016020">
    <property type="term" value="C:membrane"/>
    <property type="evidence" value="ECO:0007669"/>
    <property type="project" value="InterPro"/>
</dbReference>
<dbReference type="InterPro" id="IPR050706">
    <property type="entry name" value="Cyclic-di-GMP_PDE-like"/>
</dbReference>
<dbReference type="Proteomes" id="UP000548632">
    <property type="component" value="Unassembled WGS sequence"/>
</dbReference>
<dbReference type="Gene3D" id="6.20.270.20">
    <property type="entry name" value="LapD/MoxY periplasmic domain"/>
    <property type="match status" value="1"/>
</dbReference>
<dbReference type="AlphaFoldDB" id="A0A839HAI0"/>
<dbReference type="SUPFAM" id="SSF141868">
    <property type="entry name" value="EAL domain-like"/>
    <property type="match status" value="1"/>
</dbReference>
<feature type="coiled-coil region" evidence="1">
    <location>
        <begin position="328"/>
        <end position="355"/>
    </location>
</feature>
<protein>
    <submittedName>
        <fullName evidence="6">EAL domain-containing protein</fullName>
    </submittedName>
</protein>
<dbReference type="SMART" id="SM00267">
    <property type="entry name" value="GGDEF"/>
    <property type="match status" value="1"/>
</dbReference>
<feature type="domain" description="EAL" evidence="3">
    <location>
        <begin position="402"/>
        <end position="633"/>
    </location>
</feature>
<dbReference type="Pfam" id="PF16448">
    <property type="entry name" value="LapD_MoxY_N"/>
    <property type="match status" value="1"/>
</dbReference>
<sequence>MSLSKQLTTLIFILFILIFSGNFTISLQQFRDYLEIETHSHAQDTATSLGLSLTPHLKNTNDPIIKTMIKAIYDMGYYKEIKLTDINGTTLVIFSTNQVFEEIPSWFIHWIPMEASMAMSEISFGWNTAAILYVTINPSYAQLKLYQQAQASFYYSLVALFISTLLLFAVLSLTLKPLKNISVLAQMIGSGHFARINPLPWTSEVRHVAKSMNFMAGKIESMIENLHRKLESLSTYLLCDELTGLYKQGTFETDIKQLFIKNGNGYVFAIKLNCLADLMKMQGAAITDNFLKQFAAVLMQSPTKHKFNTKAYRFYGSEFILLMKNAAAAEAEQLAQTLQKKLVKLAEQHQQQNIAYIGIAPFNPFGTTSGILTAAIDAREQASLIGANAYYLRTDIHDGKGLEEWQELVSINIDQHCYRIAYINQVYDFEKKHLLLEEASTQAIDHHGNIVPIGVFVAMAEKFERIVELDKGVTIQVVNHLTTTACAHGIVINLSLITLKNADFRLWLIEFLKHHHLLAKQLIFSITAYTAAQDLSLVKNFIDFIHQHGASALLKRYEVQFIPIEVVKSLRPDYIRLAKNLTTDIAKDYGKHTIVESMKEVGDLLDIMIITETVQDADDLAVIQAIGLSGVSH</sequence>
<dbReference type="Gene3D" id="3.20.20.450">
    <property type="entry name" value="EAL domain"/>
    <property type="match status" value="1"/>
</dbReference>
<dbReference type="InterPro" id="IPR003660">
    <property type="entry name" value="HAMP_dom"/>
</dbReference>
<feature type="domain" description="HAMP" evidence="4">
    <location>
        <begin position="172"/>
        <end position="224"/>
    </location>
</feature>
<dbReference type="InterPro" id="IPR000160">
    <property type="entry name" value="GGDEF_dom"/>
</dbReference>
<keyword evidence="2" id="KW-0812">Transmembrane</keyword>
<keyword evidence="1" id="KW-0175">Coiled coil</keyword>
<evidence type="ECO:0000313" key="6">
    <source>
        <dbReference type="EMBL" id="MBB1125320.1"/>
    </source>
</evidence>
<keyword evidence="2" id="KW-0472">Membrane</keyword>
<comment type="caution">
    <text evidence="6">The sequence shown here is derived from an EMBL/GenBank/DDBJ whole genome shotgun (WGS) entry which is preliminary data.</text>
</comment>
<dbReference type="Pfam" id="PF00563">
    <property type="entry name" value="EAL"/>
    <property type="match status" value="1"/>
</dbReference>
<evidence type="ECO:0000259" key="4">
    <source>
        <dbReference type="PROSITE" id="PS50885"/>
    </source>
</evidence>
<dbReference type="RefSeq" id="WP_182582568.1">
    <property type="nucleotide sequence ID" value="NZ_JABVCQ010000006.1"/>
</dbReference>
<dbReference type="InterPro" id="IPR042461">
    <property type="entry name" value="LapD_MoxY_peri_C"/>
</dbReference>
<dbReference type="PROSITE" id="PS50883">
    <property type="entry name" value="EAL"/>
    <property type="match status" value="1"/>
</dbReference>
<proteinExistence type="predicted"/>
<dbReference type="Pfam" id="PF00990">
    <property type="entry name" value="GGDEF"/>
    <property type="match status" value="1"/>
</dbReference>
<dbReference type="GO" id="GO:0071111">
    <property type="term" value="F:cyclic-guanylate-specific phosphodiesterase activity"/>
    <property type="evidence" value="ECO:0007669"/>
    <property type="project" value="InterPro"/>
</dbReference>
<dbReference type="InterPro" id="IPR032244">
    <property type="entry name" value="LapD_MoxY_N"/>
</dbReference>
<evidence type="ECO:0000259" key="5">
    <source>
        <dbReference type="PROSITE" id="PS50887"/>
    </source>
</evidence>
<dbReference type="Gene3D" id="3.30.70.270">
    <property type="match status" value="1"/>
</dbReference>
<name>A0A839HAI0_9GAMM</name>